<evidence type="ECO:0000313" key="3">
    <source>
        <dbReference type="Proteomes" id="UP001183222"/>
    </source>
</evidence>
<dbReference type="Gene3D" id="3.40.630.30">
    <property type="match status" value="1"/>
</dbReference>
<dbReference type="RefSeq" id="WP_311346852.1">
    <property type="nucleotide sequence ID" value="NZ_JAVREI010000019.1"/>
</dbReference>
<accession>A0ABU2KD12</accession>
<proteinExistence type="predicted"/>
<dbReference type="PROSITE" id="PS51186">
    <property type="entry name" value="GNAT"/>
    <property type="match status" value="1"/>
</dbReference>
<keyword evidence="3" id="KW-1185">Reference proteome</keyword>
<protein>
    <submittedName>
        <fullName evidence="2">GNAT family N-acetyltransferase</fullName>
        <ecNumber evidence="2">2.3.1.-</ecNumber>
    </submittedName>
</protein>
<dbReference type="CDD" id="cd04301">
    <property type="entry name" value="NAT_SF"/>
    <property type="match status" value="1"/>
</dbReference>
<feature type="domain" description="N-acetyltransferase" evidence="1">
    <location>
        <begin position="15"/>
        <end position="152"/>
    </location>
</feature>
<evidence type="ECO:0000259" key="1">
    <source>
        <dbReference type="PROSITE" id="PS51186"/>
    </source>
</evidence>
<sequence length="154" mass="17123">MSNAPRDAAPRLRRARFADLSPFEVYRLCRLRVDVFVVEQQCPYPELDGRDLEPSTEHLWFEADGEVAATIRVLENGATKAIGRVVTAPAFRGAGLAARLIEQGIADHGAVPLTLGAQAHLEGWYERFGFRRSGPGYDEDGIPHVPMRREPDAR</sequence>
<dbReference type="EMBL" id="JAVREI010000019">
    <property type="protein sequence ID" value="MDT0278052.1"/>
    <property type="molecule type" value="Genomic_DNA"/>
</dbReference>
<evidence type="ECO:0000313" key="2">
    <source>
        <dbReference type="EMBL" id="MDT0278052.1"/>
    </source>
</evidence>
<dbReference type="SUPFAM" id="SSF55729">
    <property type="entry name" value="Acyl-CoA N-acyltransferases (Nat)"/>
    <property type="match status" value="1"/>
</dbReference>
<name>A0ABU2KD12_9ACTN</name>
<dbReference type="InterPro" id="IPR016181">
    <property type="entry name" value="Acyl_CoA_acyltransferase"/>
</dbReference>
<keyword evidence="2" id="KW-0012">Acyltransferase</keyword>
<dbReference type="Pfam" id="PF13673">
    <property type="entry name" value="Acetyltransf_10"/>
    <property type="match status" value="1"/>
</dbReference>
<organism evidence="2 3">
    <name type="scientific">Blastococcus goldschmidtiae</name>
    <dbReference type="NCBI Taxonomy" id="3075546"/>
    <lineage>
        <taxon>Bacteria</taxon>
        <taxon>Bacillati</taxon>
        <taxon>Actinomycetota</taxon>
        <taxon>Actinomycetes</taxon>
        <taxon>Geodermatophilales</taxon>
        <taxon>Geodermatophilaceae</taxon>
        <taxon>Blastococcus</taxon>
    </lineage>
</organism>
<reference evidence="3" key="1">
    <citation type="submission" date="2023-07" db="EMBL/GenBank/DDBJ databases">
        <title>30 novel species of actinomycetes from the DSMZ collection.</title>
        <authorList>
            <person name="Nouioui I."/>
        </authorList>
    </citation>
    <scope>NUCLEOTIDE SEQUENCE [LARGE SCALE GENOMIC DNA]</scope>
    <source>
        <strain evidence="3">DSM 46792</strain>
    </source>
</reference>
<comment type="caution">
    <text evidence="2">The sequence shown here is derived from an EMBL/GenBank/DDBJ whole genome shotgun (WGS) entry which is preliminary data.</text>
</comment>
<keyword evidence="2" id="KW-0808">Transferase</keyword>
<dbReference type="InterPro" id="IPR000182">
    <property type="entry name" value="GNAT_dom"/>
</dbReference>
<dbReference type="Proteomes" id="UP001183222">
    <property type="component" value="Unassembled WGS sequence"/>
</dbReference>
<gene>
    <name evidence="2" type="ORF">RM425_19300</name>
</gene>
<dbReference type="EC" id="2.3.1.-" evidence="2"/>
<dbReference type="GO" id="GO:0016746">
    <property type="term" value="F:acyltransferase activity"/>
    <property type="evidence" value="ECO:0007669"/>
    <property type="project" value="UniProtKB-KW"/>
</dbReference>